<evidence type="ECO:0008006" key="3">
    <source>
        <dbReference type="Google" id="ProtNLM"/>
    </source>
</evidence>
<dbReference type="SUPFAM" id="SSF56112">
    <property type="entry name" value="Protein kinase-like (PK-like)"/>
    <property type="match status" value="1"/>
</dbReference>
<accession>A0A3M7B0T9</accession>
<dbReference type="Pfam" id="PF06293">
    <property type="entry name" value="Kdo"/>
    <property type="match status" value="1"/>
</dbReference>
<comment type="caution">
    <text evidence="1">The sequence shown here is derived from an EMBL/GenBank/DDBJ whole genome shotgun (WGS) entry which is preliminary data.</text>
</comment>
<dbReference type="EMBL" id="QWIM01000542">
    <property type="protein sequence ID" value="RMY33414.1"/>
    <property type="molecule type" value="Genomic_DNA"/>
</dbReference>
<protein>
    <recommendedName>
        <fullName evidence="3">Protein kinase domain-containing protein</fullName>
    </recommendedName>
</protein>
<dbReference type="InterPro" id="IPR011009">
    <property type="entry name" value="Kinase-like_dom_sf"/>
</dbReference>
<evidence type="ECO:0000313" key="2">
    <source>
        <dbReference type="Proteomes" id="UP000276864"/>
    </source>
</evidence>
<proteinExistence type="predicted"/>
<name>A0A3M7B0T9_HORWE</name>
<dbReference type="Gene3D" id="1.10.510.10">
    <property type="entry name" value="Transferase(Phosphotransferase) domain 1"/>
    <property type="match status" value="1"/>
</dbReference>
<dbReference type="Proteomes" id="UP000276864">
    <property type="component" value="Unassembled WGS sequence"/>
</dbReference>
<dbReference type="AlphaFoldDB" id="A0A3M7B0T9"/>
<gene>
    <name evidence="1" type="ORF">D0866_05940</name>
</gene>
<evidence type="ECO:0000313" key="1">
    <source>
        <dbReference type="EMBL" id="RMY33414.1"/>
    </source>
</evidence>
<organism evidence="1 2">
    <name type="scientific">Hortaea werneckii</name>
    <name type="common">Black yeast</name>
    <name type="synonym">Cladosporium werneckii</name>
    <dbReference type="NCBI Taxonomy" id="91943"/>
    <lineage>
        <taxon>Eukaryota</taxon>
        <taxon>Fungi</taxon>
        <taxon>Dikarya</taxon>
        <taxon>Ascomycota</taxon>
        <taxon>Pezizomycotina</taxon>
        <taxon>Dothideomycetes</taxon>
        <taxon>Dothideomycetidae</taxon>
        <taxon>Mycosphaerellales</taxon>
        <taxon>Teratosphaeriaceae</taxon>
        <taxon>Hortaea</taxon>
    </lineage>
</organism>
<reference evidence="1 2" key="1">
    <citation type="journal article" date="2018" name="BMC Genomics">
        <title>Genomic evidence for intraspecific hybridization in a clonal and extremely halotolerant yeast.</title>
        <authorList>
            <person name="Gostincar C."/>
            <person name="Stajich J.E."/>
            <person name="Zupancic J."/>
            <person name="Zalar P."/>
            <person name="Gunde-Cimerman N."/>
        </authorList>
    </citation>
    <scope>NUCLEOTIDE SEQUENCE [LARGE SCALE GENOMIC DNA]</scope>
    <source>
        <strain evidence="1 2">EXF-6651</strain>
    </source>
</reference>
<sequence>MNTFTQPLELDSDYSNENAQITVLFRNTQFTLEPSTTHLKSTDPHYNDHLNTIKSPEKHTPTQIQESRKALQNMITAPFANSMDSLSNYPIPDQQPTLERLVKCKKYNLRQDPHDNSKDPKIYIRNDNDGPLPSWAPATLPEQYHDLPKIDVSEIRVRGCSPESSWLYKTEVNGEAIIFKPLFDFKEPEFWRELDALAQAYKFGSIDRLSRLRGIATVNASRNVVGLLTTWVDGTKLCDTDKSERQAYSEKWTDQVLSTLHNLHKSDIIWGDVNAHNVLIDQQNNAWIIDLDGGSRPDHQLQPSEANKDAERQAVREMFATLKELLPKESGTSGSQTPLLHSSHLLNLPTPLRASPFAFFAARLRFDSASAAKRP</sequence>